<dbReference type="GO" id="GO:0005829">
    <property type="term" value="C:cytosol"/>
    <property type="evidence" value="ECO:0007669"/>
    <property type="project" value="TreeGrafter"/>
</dbReference>
<proteinExistence type="inferred from homology"/>
<dbReference type="GO" id="GO:0006545">
    <property type="term" value="P:glycine biosynthetic process"/>
    <property type="evidence" value="ECO:0007669"/>
    <property type="project" value="TreeGrafter"/>
</dbReference>
<dbReference type="EMBL" id="SRRH01000035">
    <property type="protein sequence ID" value="KAG6301884.1"/>
    <property type="molecule type" value="Genomic_DNA"/>
</dbReference>
<evidence type="ECO:0000313" key="6">
    <source>
        <dbReference type="EMBL" id="KAG6301884.1"/>
    </source>
</evidence>
<dbReference type="InterPro" id="IPR015421">
    <property type="entry name" value="PyrdxlP-dep_Trfase_major"/>
</dbReference>
<dbReference type="PANTHER" id="PTHR48097:SF9">
    <property type="entry name" value="L-THREONINE ALDOLASE"/>
    <property type="match status" value="1"/>
</dbReference>
<dbReference type="GO" id="GO:0008732">
    <property type="term" value="F:L-allo-threonine aldolase activity"/>
    <property type="evidence" value="ECO:0007669"/>
    <property type="project" value="TreeGrafter"/>
</dbReference>
<dbReference type="InterPro" id="IPR015424">
    <property type="entry name" value="PyrdxlP-dep_Trfase"/>
</dbReference>
<organism evidence="6 7">
    <name type="scientific">Claviceps aff. purpurea</name>
    <dbReference type="NCBI Taxonomy" id="1967640"/>
    <lineage>
        <taxon>Eukaryota</taxon>
        <taxon>Fungi</taxon>
        <taxon>Dikarya</taxon>
        <taxon>Ascomycota</taxon>
        <taxon>Pezizomycotina</taxon>
        <taxon>Sordariomycetes</taxon>
        <taxon>Hypocreomycetidae</taxon>
        <taxon>Hypocreales</taxon>
        <taxon>Clavicipitaceae</taxon>
        <taxon>Claviceps</taxon>
    </lineage>
</organism>
<comment type="caution">
    <text evidence="6">The sequence shown here is derived from an EMBL/GenBank/DDBJ whole genome shotgun (WGS) entry which is preliminary data.</text>
</comment>
<dbReference type="AlphaFoldDB" id="A0A9P7QP58"/>
<dbReference type="NCBIfam" id="NF041359">
    <property type="entry name" value="GntG_guanitoxin"/>
    <property type="match status" value="1"/>
</dbReference>
<comment type="similarity">
    <text evidence="2">Belongs to the threonine aldolase family.</text>
</comment>
<evidence type="ECO:0000313" key="7">
    <source>
        <dbReference type="Proteomes" id="UP000707071"/>
    </source>
</evidence>
<evidence type="ECO:0000256" key="2">
    <source>
        <dbReference type="ARBA" id="ARBA00006966"/>
    </source>
</evidence>
<keyword evidence="7" id="KW-1185">Reference proteome</keyword>
<dbReference type="Gene3D" id="3.40.640.10">
    <property type="entry name" value="Type I PLP-dependent aspartate aminotransferase-like (Major domain)"/>
    <property type="match status" value="1"/>
</dbReference>
<dbReference type="FunFam" id="3.40.640.10:FF:000030">
    <property type="entry name" value="Low-specificity L-threonine aldolase"/>
    <property type="match status" value="1"/>
</dbReference>
<comment type="cofactor">
    <cofactor evidence="1">
        <name>pyridoxal 5'-phosphate</name>
        <dbReference type="ChEBI" id="CHEBI:597326"/>
    </cofactor>
</comment>
<dbReference type="SUPFAM" id="SSF53383">
    <property type="entry name" value="PLP-dependent transferases"/>
    <property type="match status" value="1"/>
</dbReference>
<keyword evidence="4" id="KW-0456">Lyase</keyword>
<feature type="domain" description="Aromatic amino acid beta-eliminating lyase/threonine aldolase" evidence="5">
    <location>
        <begin position="79"/>
        <end position="367"/>
    </location>
</feature>
<evidence type="ECO:0000259" key="5">
    <source>
        <dbReference type="Pfam" id="PF01212"/>
    </source>
</evidence>
<dbReference type="Pfam" id="PF01212">
    <property type="entry name" value="Beta_elim_lyase"/>
    <property type="match status" value="1"/>
</dbReference>
<name>A0A9P7QP58_9HYPO</name>
<dbReference type="InterPro" id="IPR001597">
    <property type="entry name" value="ArAA_b-elim_lyase/Thr_aldolase"/>
</dbReference>
<sequence>MLPRQVRRIATHGTVVGVPRVFSPQQRCCPLPAVNTPLGLKLFSSCTPASMGNNKPDEIVTCTHGHSAWIGAQGPSSLDLRSDVVTTPTPSMLAAMQTCTLLDDVFEEDQTTKNLEAHVAALAGKEAGLFVVSGTMGNQLALRSLLTQPPHAVLCDHRAHIIHYEAGGVSTLTGATVSPVVPNNGIYLTLEDVQEHVVLSTDVHACPTRVISLENTLNGTVMPLDEVKRISEFAREHSIKMHCDGARLWEAVASGAGTLSEYCAHFDTVSLCLSKGLGAPVGSVLVGPRTTLTHSRWVRKSIGGGMRQPGFITACGRVAVDETFGRKPDGSDGLLKASHDMAKKVEALWTGMGGKVLHPVHTNMCWIDLGSAKCSNDRFIRLSKEAGLNTSGGRLVAHYQIAQNGEDVLRRLRGVFSKVFAASE</sequence>
<gene>
    <name evidence="6" type="ORF">E4U09_004368</name>
</gene>
<reference evidence="6 7" key="1">
    <citation type="journal article" date="2020" name="bioRxiv">
        <title>Whole genome comparisons of ergot fungi reveals the divergence and evolution of species within the genus Claviceps are the result of varying mechanisms driving genome evolution and host range expansion.</title>
        <authorList>
            <person name="Wyka S.A."/>
            <person name="Mondo S.J."/>
            <person name="Liu M."/>
            <person name="Dettman J."/>
            <person name="Nalam V."/>
            <person name="Broders K.D."/>
        </authorList>
    </citation>
    <scope>NUCLEOTIDE SEQUENCE [LARGE SCALE GENOMIC DNA]</scope>
    <source>
        <strain evidence="6 7">Clav52</strain>
    </source>
</reference>
<evidence type="ECO:0000256" key="1">
    <source>
        <dbReference type="ARBA" id="ARBA00001933"/>
    </source>
</evidence>
<dbReference type="PANTHER" id="PTHR48097">
    <property type="entry name" value="L-THREONINE ALDOLASE-RELATED"/>
    <property type="match status" value="1"/>
</dbReference>
<evidence type="ECO:0000256" key="3">
    <source>
        <dbReference type="ARBA" id="ARBA00022898"/>
    </source>
</evidence>
<dbReference type="GO" id="GO:0006567">
    <property type="term" value="P:L-threonine catabolic process"/>
    <property type="evidence" value="ECO:0007669"/>
    <property type="project" value="TreeGrafter"/>
</dbReference>
<keyword evidence="3" id="KW-0663">Pyridoxal phosphate</keyword>
<evidence type="ECO:0000256" key="4">
    <source>
        <dbReference type="ARBA" id="ARBA00023239"/>
    </source>
</evidence>
<protein>
    <recommendedName>
        <fullName evidence="5">Aromatic amino acid beta-eliminating lyase/threonine aldolase domain-containing protein</fullName>
    </recommendedName>
</protein>
<dbReference type="InterPro" id="IPR023603">
    <property type="entry name" value="Low_specificity_L-TA-like"/>
</dbReference>
<dbReference type="Proteomes" id="UP000707071">
    <property type="component" value="Unassembled WGS sequence"/>
</dbReference>
<dbReference type="CDD" id="cd06502">
    <property type="entry name" value="TA_like"/>
    <property type="match status" value="1"/>
</dbReference>
<accession>A0A9P7QP58</accession>